<dbReference type="Pfam" id="PF00535">
    <property type="entry name" value="Glycos_transf_2"/>
    <property type="match status" value="1"/>
</dbReference>
<name>A0A172XU50_9FLAO</name>
<proteinExistence type="predicted"/>
<dbReference type="PANTHER" id="PTHR22916">
    <property type="entry name" value="GLYCOSYLTRANSFERASE"/>
    <property type="match status" value="1"/>
</dbReference>
<dbReference type="InterPro" id="IPR001173">
    <property type="entry name" value="Glyco_trans_2-like"/>
</dbReference>
<dbReference type="KEGG" id="chh:A0O34_07715"/>
<dbReference type="InterPro" id="IPR029044">
    <property type="entry name" value="Nucleotide-diphossugar_trans"/>
</dbReference>
<organism evidence="2 3">
    <name type="scientific">Chryseobacterium glaciei</name>
    <dbReference type="NCBI Taxonomy" id="1685010"/>
    <lineage>
        <taxon>Bacteria</taxon>
        <taxon>Pseudomonadati</taxon>
        <taxon>Bacteroidota</taxon>
        <taxon>Flavobacteriia</taxon>
        <taxon>Flavobacteriales</taxon>
        <taxon>Weeksellaceae</taxon>
        <taxon>Chryseobacterium group</taxon>
        <taxon>Chryseobacterium</taxon>
    </lineage>
</organism>
<reference evidence="2 3" key="1">
    <citation type="submission" date="2016-04" db="EMBL/GenBank/DDBJ databases">
        <title>Complete Genome Sequence of Chryseobacterium sp. IHBB 10212.</title>
        <authorList>
            <person name="Pal M."/>
            <person name="Swarnkar M.K."/>
            <person name="Kaushal K."/>
            <person name="Chhibber S."/>
            <person name="Singh A.K."/>
            <person name="Gulati A."/>
        </authorList>
    </citation>
    <scope>NUCLEOTIDE SEQUENCE [LARGE SCALE GENOMIC DNA]</scope>
    <source>
        <strain evidence="2 3">IHBB 10212</strain>
    </source>
</reference>
<evidence type="ECO:0000259" key="1">
    <source>
        <dbReference type="Pfam" id="PF00535"/>
    </source>
</evidence>
<sequence length="326" mass="38290">MIWKYQIYLKFKLLNIMDVSICITTYKHEKYIKECLESIFSQEFNGEYEIIICNDNSPDNTEAIIHEIITTHPKGSKVKYYKNTPNLGYVKNTLYSFSKASGKYISILDGDDYWINPLKLQKQYDFLETNPDFSGVGTDSKVIYEELSKPSHNFSNHLDQELTKDNLTDLNICQTSTFFFRKNILKPDFPKDIISADRCLYLLAGCYGKIKVLPEQMSTYRQFGASISKNVTYDMMKKDFEIVPFIKKYNSDYKSSKLKSYFYYTLMTYSNVITKFNFYKAATGYFFNNVLSKFSLNPIKLYLAIKWSKHTINQKYQIKVENNSFI</sequence>
<keyword evidence="3" id="KW-1185">Reference proteome</keyword>
<evidence type="ECO:0000313" key="2">
    <source>
        <dbReference type="EMBL" id="ANF50410.1"/>
    </source>
</evidence>
<evidence type="ECO:0000313" key="3">
    <source>
        <dbReference type="Proteomes" id="UP000077824"/>
    </source>
</evidence>
<accession>A0A172XU50</accession>
<feature type="domain" description="Glycosyltransferase 2-like" evidence="1">
    <location>
        <begin position="20"/>
        <end position="185"/>
    </location>
</feature>
<protein>
    <recommendedName>
        <fullName evidence="1">Glycosyltransferase 2-like domain-containing protein</fullName>
    </recommendedName>
</protein>
<dbReference type="SUPFAM" id="SSF53448">
    <property type="entry name" value="Nucleotide-diphospho-sugar transferases"/>
    <property type="match status" value="1"/>
</dbReference>
<dbReference type="Proteomes" id="UP000077824">
    <property type="component" value="Chromosome"/>
</dbReference>
<gene>
    <name evidence="2" type="ORF">A0O34_07715</name>
</gene>
<dbReference type="GO" id="GO:0016758">
    <property type="term" value="F:hexosyltransferase activity"/>
    <property type="evidence" value="ECO:0007669"/>
    <property type="project" value="UniProtKB-ARBA"/>
</dbReference>
<dbReference type="STRING" id="1685010.A0O34_07715"/>
<dbReference type="AlphaFoldDB" id="A0A172XU50"/>
<dbReference type="Gene3D" id="3.90.550.10">
    <property type="entry name" value="Spore Coat Polysaccharide Biosynthesis Protein SpsA, Chain A"/>
    <property type="match status" value="1"/>
</dbReference>
<dbReference type="EMBL" id="CP015199">
    <property type="protein sequence ID" value="ANF50410.1"/>
    <property type="molecule type" value="Genomic_DNA"/>
</dbReference>
<dbReference type="PANTHER" id="PTHR22916:SF3">
    <property type="entry name" value="UDP-GLCNAC:BETAGAL BETA-1,3-N-ACETYLGLUCOSAMINYLTRANSFERASE-LIKE PROTEIN 1"/>
    <property type="match status" value="1"/>
</dbReference>